<keyword evidence="3" id="KW-1185">Reference proteome</keyword>
<feature type="domain" description="MULE transposase" evidence="1">
    <location>
        <begin position="4"/>
        <end position="89"/>
    </location>
</feature>
<evidence type="ECO:0000259" key="1">
    <source>
        <dbReference type="Pfam" id="PF10551"/>
    </source>
</evidence>
<organism evidence="2 3">
    <name type="scientific">Dipteronia sinensis</name>
    <dbReference type="NCBI Taxonomy" id="43782"/>
    <lineage>
        <taxon>Eukaryota</taxon>
        <taxon>Viridiplantae</taxon>
        <taxon>Streptophyta</taxon>
        <taxon>Embryophyta</taxon>
        <taxon>Tracheophyta</taxon>
        <taxon>Spermatophyta</taxon>
        <taxon>Magnoliopsida</taxon>
        <taxon>eudicotyledons</taxon>
        <taxon>Gunneridae</taxon>
        <taxon>Pentapetalae</taxon>
        <taxon>rosids</taxon>
        <taxon>malvids</taxon>
        <taxon>Sapindales</taxon>
        <taxon>Sapindaceae</taxon>
        <taxon>Hippocastanoideae</taxon>
        <taxon>Acereae</taxon>
        <taxon>Dipteronia</taxon>
    </lineage>
</organism>
<comment type="caution">
    <text evidence="2">The sequence shown here is derived from an EMBL/GenBank/DDBJ whole genome shotgun (WGS) entry which is preliminary data.</text>
</comment>
<dbReference type="EMBL" id="JANJYJ010000003">
    <property type="protein sequence ID" value="KAK3222955.1"/>
    <property type="molecule type" value="Genomic_DNA"/>
</dbReference>
<reference evidence="2" key="1">
    <citation type="journal article" date="2023" name="Plant J.">
        <title>Genome sequences and population genomics provide insights into the demographic history, inbreeding, and mutation load of two 'living fossil' tree species of Dipteronia.</title>
        <authorList>
            <person name="Feng Y."/>
            <person name="Comes H.P."/>
            <person name="Chen J."/>
            <person name="Zhu S."/>
            <person name="Lu R."/>
            <person name="Zhang X."/>
            <person name="Li P."/>
            <person name="Qiu J."/>
            <person name="Olsen K.M."/>
            <person name="Qiu Y."/>
        </authorList>
    </citation>
    <scope>NUCLEOTIDE SEQUENCE</scope>
    <source>
        <strain evidence="2">NBL</strain>
    </source>
</reference>
<dbReference type="Pfam" id="PF10551">
    <property type="entry name" value="MULE"/>
    <property type="match status" value="1"/>
</dbReference>
<evidence type="ECO:0000313" key="3">
    <source>
        <dbReference type="Proteomes" id="UP001281410"/>
    </source>
</evidence>
<evidence type="ECO:0000313" key="2">
    <source>
        <dbReference type="EMBL" id="KAK3222955.1"/>
    </source>
</evidence>
<accession>A0AAE0EDZ5</accession>
<dbReference type="PANTHER" id="PTHR31973:SF187">
    <property type="entry name" value="MUTATOR TRANSPOSASE MUDRA PROTEIN"/>
    <property type="match status" value="1"/>
</dbReference>
<dbReference type="Proteomes" id="UP001281410">
    <property type="component" value="Unassembled WGS sequence"/>
</dbReference>
<sequence length="146" mass="16727">MPFIGVDGCHLKGLAGGVLLSDVALDANNGLFSLAVCICEKETQLSWERFLNNLKIHLKYLAMRNLTFMSNRQKCVIAALEKHFPFIDIRGYGNAGNNQMTCQSRRKTRLPKPQLERHLYSHQSSPIQHLQLPLHSHQYRVHLNHK</sequence>
<dbReference type="InterPro" id="IPR018289">
    <property type="entry name" value="MULE_transposase_dom"/>
</dbReference>
<name>A0AAE0EDZ5_9ROSI</name>
<protein>
    <recommendedName>
        <fullName evidence="1">MULE transposase domain-containing protein</fullName>
    </recommendedName>
</protein>
<proteinExistence type="predicted"/>
<dbReference type="PANTHER" id="PTHR31973">
    <property type="entry name" value="POLYPROTEIN, PUTATIVE-RELATED"/>
    <property type="match status" value="1"/>
</dbReference>
<dbReference type="AlphaFoldDB" id="A0AAE0EDZ5"/>
<gene>
    <name evidence="2" type="ORF">Dsin_009980</name>
</gene>